<sequence>MIKKHYWLLAFSLCLLFGCNLRQKEEDSINTLDKSNWVCKEITKDEICLPKDWIPIEQDNAYFFAYLDNNDKQTYFAILKYDVLKDNVNAKAYLNEMVDLLVNSDDEELFEGYTLNELKFIDKTSFYGEYYTQINGHQYFTYSMVIEYNKHLYEIALKVPRSKEEYYTTIFQKIITNFKIENKTLFNINDEILEERLFNLHD</sequence>
<dbReference type="EMBL" id="JAKZGO010000022">
    <property type="protein sequence ID" value="MCH7415426.1"/>
    <property type="molecule type" value="Genomic_DNA"/>
</dbReference>
<evidence type="ECO:0000313" key="2">
    <source>
        <dbReference type="Proteomes" id="UP001165430"/>
    </source>
</evidence>
<keyword evidence="2" id="KW-1185">Reference proteome</keyword>
<protein>
    <recommendedName>
        <fullName evidence="3">Lipoprotein</fullName>
    </recommendedName>
</protein>
<evidence type="ECO:0000313" key="1">
    <source>
        <dbReference type="EMBL" id="MCH7415426.1"/>
    </source>
</evidence>
<dbReference type="Proteomes" id="UP001165430">
    <property type="component" value="Unassembled WGS sequence"/>
</dbReference>
<comment type="caution">
    <text evidence="1">The sequence shown here is derived from an EMBL/GenBank/DDBJ whole genome shotgun (WGS) entry which is preliminary data.</text>
</comment>
<gene>
    <name evidence="1" type="ORF">MM213_18140</name>
</gene>
<reference evidence="1" key="1">
    <citation type="submission" date="2022-03" db="EMBL/GenBank/DDBJ databases">
        <title>De novo assembled genomes of Belliella spp. (Cyclobacteriaceae) strains.</title>
        <authorList>
            <person name="Szabo A."/>
            <person name="Korponai K."/>
            <person name="Felfoldi T."/>
        </authorList>
    </citation>
    <scope>NUCLEOTIDE SEQUENCE</scope>
    <source>
        <strain evidence="1">DSM 111903</strain>
    </source>
</reference>
<evidence type="ECO:0008006" key="3">
    <source>
        <dbReference type="Google" id="ProtNLM"/>
    </source>
</evidence>
<name>A0ABS9VG58_9BACT</name>
<accession>A0ABS9VG58</accession>
<organism evidence="1 2">
    <name type="scientific">Belliella alkalica</name>
    <dbReference type="NCBI Taxonomy" id="1730871"/>
    <lineage>
        <taxon>Bacteria</taxon>
        <taxon>Pseudomonadati</taxon>
        <taxon>Bacteroidota</taxon>
        <taxon>Cytophagia</taxon>
        <taxon>Cytophagales</taxon>
        <taxon>Cyclobacteriaceae</taxon>
        <taxon>Belliella</taxon>
    </lineage>
</organism>
<dbReference type="RefSeq" id="WP_241414312.1">
    <property type="nucleotide sequence ID" value="NZ_JAKZGO010000022.1"/>
</dbReference>
<dbReference type="PROSITE" id="PS51257">
    <property type="entry name" value="PROKAR_LIPOPROTEIN"/>
    <property type="match status" value="1"/>
</dbReference>
<proteinExistence type="predicted"/>